<dbReference type="AlphaFoldDB" id="A0AAX4KJH5"/>
<dbReference type="GeneID" id="91102318"/>
<dbReference type="RefSeq" id="XP_066083405.1">
    <property type="nucleotide sequence ID" value="XM_066227308.1"/>
</dbReference>
<dbReference type="EMBL" id="CP144089">
    <property type="protein sequence ID" value="WWD05438.1"/>
    <property type="molecule type" value="Genomic_DNA"/>
</dbReference>
<dbReference type="Proteomes" id="UP001358614">
    <property type="component" value="Chromosome 1"/>
</dbReference>
<proteinExistence type="predicted"/>
<dbReference type="InterPro" id="IPR035896">
    <property type="entry name" value="AN1-like_Znf"/>
</dbReference>
<name>A0AAX4KJH5_9TREE</name>
<evidence type="ECO:0000313" key="2">
    <source>
        <dbReference type="Proteomes" id="UP001358614"/>
    </source>
</evidence>
<keyword evidence="2" id="KW-1185">Reference proteome</keyword>
<accession>A0AAX4KJH5</accession>
<dbReference type="SUPFAM" id="SSF118310">
    <property type="entry name" value="AN1-like Zinc finger"/>
    <property type="match status" value="1"/>
</dbReference>
<evidence type="ECO:0000313" key="1">
    <source>
        <dbReference type="EMBL" id="WWD05438.1"/>
    </source>
</evidence>
<dbReference type="Gene3D" id="4.10.1110.10">
    <property type="entry name" value="AN1-like Zinc finger"/>
    <property type="match status" value="1"/>
</dbReference>
<organism evidence="1 2">
    <name type="scientific">Kwoniella europaea PYCC6329</name>
    <dbReference type="NCBI Taxonomy" id="1423913"/>
    <lineage>
        <taxon>Eukaryota</taxon>
        <taxon>Fungi</taxon>
        <taxon>Dikarya</taxon>
        <taxon>Basidiomycota</taxon>
        <taxon>Agaricomycotina</taxon>
        <taxon>Tremellomycetes</taxon>
        <taxon>Tremellales</taxon>
        <taxon>Cryptococcaceae</taxon>
        <taxon>Kwoniella</taxon>
    </lineage>
</organism>
<sequence>MPELIEYPCEATGCQARVLRWDAICSLCHVVCCSEHDTPDHHPCQKARTKETPELRMTAIRQIQADTERQYVSINPP</sequence>
<protein>
    <recommendedName>
        <fullName evidence="3">AN1-type domain-containing protein</fullName>
    </recommendedName>
</protein>
<evidence type="ECO:0008006" key="3">
    <source>
        <dbReference type="Google" id="ProtNLM"/>
    </source>
</evidence>
<gene>
    <name evidence="1" type="ORF">V865_003515</name>
</gene>
<reference evidence="1 2" key="1">
    <citation type="submission" date="2024-01" db="EMBL/GenBank/DDBJ databases">
        <title>Comparative genomics of Cryptococcus and Kwoniella reveals pathogenesis evolution and contrasting modes of karyotype evolution via chromosome fusion or intercentromeric recombination.</title>
        <authorList>
            <person name="Coelho M.A."/>
            <person name="David-Palma M."/>
            <person name="Shea T."/>
            <person name="Bowers K."/>
            <person name="McGinley-Smith S."/>
            <person name="Mohammad A.W."/>
            <person name="Gnirke A."/>
            <person name="Yurkov A.M."/>
            <person name="Nowrousian M."/>
            <person name="Sun S."/>
            <person name="Cuomo C.A."/>
            <person name="Heitman J."/>
        </authorList>
    </citation>
    <scope>NUCLEOTIDE SEQUENCE [LARGE SCALE GENOMIC DNA]</scope>
    <source>
        <strain evidence="1 2">PYCC6329</strain>
    </source>
</reference>
<dbReference type="KEGG" id="ker:91102318"/>